<proteinExistence type="predicted"/>
<keyword evidence="1" id="KW-0732">Signal</keyword>
<dbReference type="RefSeq" id="WP_147192772.1">
    <property type="nucleotide sequence ID" value="NZ_CP042435.1"/>
</dbReference>
<accession>A0A5B8VH40</accession>
<sequence length="317" mass="35800">MRKRFLFFFLVCLQFAAFAQDIPVKTLPTEIFKSVTRKATDTFTVWKWKRGGLINVNFSQGTLSNWAAGGDDFSLATGAYVNYYIYHQGGKHNWDNNLDFNFGLIKTSSLGTRKNDDRVEVISKYGLKVDTTGKVFASMLYNFRSQLFDGLTYIGDSGYLSSSFMSPAYFLLSLGFDYKPSPVFSLFLSPLTERITLVANEKLNSKGVYGVPAGRSYIAQIGAFASINYNKEIFKNVKYKGKLDLFSDYTNNPKNVDMYFTNLFAFKINKFLSATYSLDMIYDDDVRLFGKNNNSPGLQLKSLIGIGFLMPMSPVVN</sequence>
<dbReference type="KEGG" id="pgin:FRZ67_22315"/>
<name>A0A5B8VH40_9BACT</name>
<keyword evidence="3" id="KW-1185">Reference proteome</keyword>
<reference evidence="2 3" key="1">
    <citation type="journal article" date="2016" name="Int. J. Syst. Evol. Microbiol.">
        <title>Panacibacter ginsenosidivorans gen. nov., sp. nov., with ginsenoside converting activity isolated from soil of a ginseng field.</title>
        <authorList>
            <person name="Siddiqi M.Z."/>
            <person name="Muhammad Shafi S."/>
            <person name="Choi K.D."/>
            <person name="Im W.T."/>
        </authorList>
    </citation>
    <scope>NUCLEOTIDE SEQUENCE [LARGE SCALE GENOMIC DNA]</scope>
    <source>
        <strain evidence="2 3">Gsoil1550</strain>
    </source>
</reference>
<evidence type="ECO:0000313" key="2">
    <source>
        <dbReference type="EMBL" id="QEC69896.1"/>
    </source>
</evidence>
<protein>
    <submittedName>
        <fullName evidence="2">DUF3078 domain-containing protein</fullName>
    </submittedName>
</protein>
<feature type="signal peptide" evidence="1">
    <location>
        <begin position="1"/>
        <end position="19"/>
    </location>
</feature>
<dbReference type="Proteomes" id="UP000321533">
    <property type="component" value="Chromosome"/>
</dbReference>
<dbReference type="EMBL" id="CP042435">
    <property type="protein sequence ID" value="QEC69896.1"/>
    <property type="molecule type" value="Genomic_DNA"/>
</dbReference>
<evidence type="ECO:0000256" key="1">
    <source>
        <dbReference type="SAM" id="SignalP"/>
    </source>
</evidence>
<dbReference type="AlphaFoldDB" id="A0A5B8VH40"/>
<gene>
    <name evidence="2" type="ORF">FRZ67_22315</name>
</gene>
<evidence type="ECO:0000313" key="3">
    <source>
        <dbReference type="Proteomes" id="UP000321533"/>
    </source>
</evidence>
<dbReference type="Pfam" id="PF11276">
    <property type="entry name" value="DUF3078"/>
    <property type="match status" value="1"/>
</dbReference>
<dbReference type="OrthoDB" id="1495718at2"/>
<dbReference type="InterPro" id="IPR021428">
    <property type="entry name" value="DUF3078"/>
</dbReference>
<feature type="chain" id="PRO_5022980064" evidence="1">
    <location>
        <begin position="20"/>
        <end position="317"/>
    </location>
</feature>
<organism evidence="2 3">
    <name type="scientific">Panacibacter ginsenosidivorans</name>
    <dbReference type="NCBI Taxonomy" id="1813871"/>
    <lineage>
        <taxon>Bacteria</taxon>
        <taxon>Pseudomonadati</taxon>
        <taxon>Bacteroidota</taxon>
        <taxon>Chitinophagia</taxon>
        <taxon>Chitinophagales</taxon>
        <taxon>Chitinophagaceae</taxon>
        <taxon>Panacibacter</taxon>
    </lineage>
</organism>